<sequence length="514" mass="59408">MKFIPFFLFSLLSLNLFSQISGVTIIGRMPQRNDGEIIAFEKPIGNYPRSFYMNQKDNCQIINNSFSRTIPLSTSGFIYVYEKPFYKPFAKLFAEPGDTIRFSYTDNQITFSGKNAAFNNLYANKKIFTAWDPDFSVNDLLRNADSANEMITSVQTKRKEFIEKYREMLNEKAISEKCFKVLTNEIDQNLDNWLGHLAENARIENFRSRENITLDLAEAQKLVEIQNTKYNISNPDNYASIFLADNIYMTAWNMEQKARNTHRTVKRFWNKYDDIFKLTIGNFGVIDFIESDDYREIFVADGIFSALKFMTVEPKSLAPVFKSFVEKYPNSVYIGPLAEKLFDIVPEEISTPQKNNTNTSIFGKISIYNSVTGLSLSNDTNIPQEKSLKEILDRKFANQNIFIDGWATYCAPCIQEFKHNPELQDFLGKNAVQTLYVSIDNEVSVSLWKKLIADYNLKGFHLFAGPGLMDSVISLFQYVPRYFIYTKDGQLTRLEGNPSDKKRFYKQILNKINP</sequence>
<feature type="signal peptide" evidence="1">
    <location>
        <begin position="1"/>
        <end position="18"/>
    </location>
</feature>
<dbReference type="PROSITE" id="PS51352">
    <property type="entry name" value="THIOREDOXIN_2"/>
    <property type="match status" value="1"/>
</dbReference>
<feature type="chain" id="PRO_5011710993" description="Thioredoxin domain-containing protein" evidence="1">
    <location>
        <begin position="19"/>
        <end position="514"/>
    </location>
</feature>
<keyword evidence="4" id="KW-1185">Reference proteome</keyword>
<evidence type="ECO:0000313" key="3">
    <source>
        <dbReference type="EMBL" id="SFP45869.1"/>
    </source>
</evidence>
<dbReference type="Proteomes" id="UP000199306">
    <property type="component" value="Unassembled WGS sequence"/>
</dbReference>
<dbReference type="EMBL" id="FOXH01000003">
    <property type="protein sequence ID" value="SFP45869.1"/>
    <property type="molecule type" value="Genomic_DNA"/>
</dbReference>
<evidence type="ECO:0000313" key="4">
    <source>
        <dbReference type="Proteomes" id="UP000199306"/>
    </source>
</evidence>
<evidence type="ECO:0000256" key="1">
    <source>
        <dbReference type="SAM" id="SignalP"/>
    </source>
</evidence>
<organism evidence="3 4">
    <name type="scientific">Pseudarcicella hirudinis</name>
    <dbReference type="NCBI Taxonomy" id="1079859"/>
    <lineage>
        <taxon>Bacteria</taxon>
        <taxon>Pseudomonadati</taxon>
        <taxon>Bacteroidota</taxon>
        <taxon>Cytophagia</taxon>
        <taxon>Cytophagales</taxon>
        <taxon>Flectobacillaceae</taxon>
        <taxon>Pseudarcicella</taxon>
    </lineage>
</organism>
<accession>A0A1I5QHX7</accession>
<dbReference type="OrthoDB" id="6399635at2"/>
<dbReference type="Gene3D" id="3.40.30.10">
    <property type="entry name" value="Glutaredoxin"/>
    <property type="match status" value="1"/>
</dbReference>
<dbReference type="STRING" id="1079859.SAMN04515674_103210"/>
<name>A0A1I5QHX7_9BACT</name>
<dbReference type="SUPFAM" id="SSF52833">
    <property type="entry name" value="Thioredoxin-like"/>
    <property type="match status" value="1"/>
</dbReference>
<dbReference type="InterPro" id="IPR036249">
    <property type="entry name" value="Thioredoxin-like_sf"/>
</dbReference>
<dbReference type="AlphaFoldDB" id="A0A1I5QHX7"/>
<dbReference type="RefSeq" id="WP_143095165.1">
    <property type="nucleotide sequence ID" value="NZ_FOXH01000003.1"/>
</dbReference>
<evidence type="ECO:0000259" key="2">
    <source>
        <dbReference type="PROSITE" id="PS51352"/>
    </source>
</evidence>
<feature type="domain" description="Thioredoxin" evidence="2">
    <location>
        <begin position="347"/>
        <end position="514"/>
    </location>
</feature>
<dbReference type="InterPro" id="IPR013766">
    <property type="entry name" value="Thioredoxin_domain"/>
</dbReference>
<reference evidence="3 4" key="1">
    <citation type="submission" date="2016-10" db="EMBL/GenBank/DDBJ databases">
        <authorList>
            <person name="de Groot N.N."/>
        </authorList>
    </citation>
    <scope>NUCLEOTIDE SEQUENCE [LARGE SCALE GENOMIC DNA]</scope>
    <source>
        <strain evidence="4">E92,LMG 26720,CCM 7988</strain>
    </source>
</reference>
<keyword evidence="1" id="KW-0732">Signal</keyword>
<gene>
    <name evidence="3" type="ORF">SAMN04515674_103210</name>
</gene>
<protein>
    <recommendedName>
        <fullName evidence="2">Thioredoxin domain-containing protein</fullName>
    </recommendedName>
</protein>
<proteinExistence type="predicted"/>